<dbReference type="Proteomes" id="UP000243745">
    <property type="component" value="Unassembled WGS sequence"/>
</dbReference>
<dbReference type="AlphaFoldDB" id="A0A662ZK00"/>
<evidence type="ECO:0000313" key="2">
    <source>
        <dbReference type="Proteomes" id="UP000243745"/>
    </source>
</evidence>
<name>A0A662ZK00_9GAMM</name>
<proteinExistence type="predicted"/>
<accession>A0A662ZK00</accession>
<reference evidence="1 2" key="1">
    <citation type="submission" date="2016-10" db="EMBL/GenBank/DDBJ databases">
        <authorList>
            <person name="Varghese N."/>
            <person name="Submissions S."/>
        </authorList>
    </citation>
    <scope>NUCLEOTIDE SEQUENCE [LARGE SCALE GENOMIC DNA]</scope>
    <source>
        <strain evidence="1 2">DSM 1361</strain>
    </source>
</reference>
<organism evidence="1 2">
    <name type="scientific">Ruminobacter amylophilus</name>
    <dbReference type="NCBI Taxonomy" id="867"/>
    <lineage>
        <taxon>Bacteria</taxon>
        <taxon>Pseudomonadati</taxon>
        <taxon>Pseudomonadota</taxon>
        <taxon>Gammaproteobacteria</taxon>
        <taxon>Aeromonadales</taxon>
        <taxon>Succinivibrionaceae</taxon>
        <taxon>Ruminobacter</taxon>
    </lineage>
</organism>
<keyword evidence="2" id="KW-1185">Reference proteome</keyword>
<dbReference type="EMBL" id="FOXF01000066">
    <property type="protein sequence ID" value="SFP73760.1"/>
    <property type="molecule type" value="Genomic_DNA"/>
</dbReference>
<evidence type="ECO:0008006" key="3">
    <source>
        <dbReference type="Google" id="ProtNLM"/>
    </source>
</evidence>
<dbReference type="OrthoDB" id="7075007at2"/>
<gene>
    <name evidence="1" type="ORF">SAMN02910344_02188</name>
</gene>
<protein>
    <recommendedName>
        <fullName evidence="3">Phage tail assembly chaperone protein, E, or 41 or 14</fullName>
    </recommendedName>
</protein>
<evidence type="ECO:0000313" key="1">
    <source>
        <dbReference type="EMBL" id="SFP73760.1"/>
    </source>
</evidence>
<sequence>MSYLEQIKSLKFKISKVTVDGVDFYLRELSGKARIDFENEKDLQLRVLKMMHASLCDENGNLTEKPEDFNVFMESVPNKVLNALVNAFSALNITGETHLKN</sequence>
<dbReference type="RefSeq" id="WP_093143693.1">
    <property type="nucleotide sequence ID" value="NZ_FOXF01000066.1"/>
</dbReference>